<accession>A0A645E536</accession>
<sequence length="84" mass="9436">MVIDCIALVFQLVSQAKFLDSPGSTYANRCSFRNHCEDVFYRIVALFKVGGGKIISFQCFNDLVSQCFIMPVNNLTHVKNLLEG</sequence>
<dbReference type="AlphaFoldDB" id="A0A645E536"/>
<name>A0A645E536_9ZZZZ</name>
<reference evidence="1" key="1">
    <citation type="submission" date="2019-08" db="EMBL/GenBank/DDBJ databases">
        <authorList>
            <person name="Kucharzyk K."/>
            <person name="Murdoch R.W."/>
            <person name="Higgins S."/>
            <person name="Loffler F."/>
        </authorList>
    </citation>
    <scope>NUCLEOTIDE SEQUENCE</scope>
</reference>
<proteinExistence type="predicted"/>
<evidence type="ECO:0000313" key="1">
    <source>
        <dbReference type="EMBL" id="MPM95923.1"/>
    </source>
</evidence>
<dbReference type="EMBL" id="VSSQ01042358">
    <property type="protein sequence ID" value="MPM95923.1"/>
    <property type="molecule type" value="Genomic_DNA"/>
</dbReference>
<gene>
    <name evidence="1" type="ORF">SDC9_143079</name>
</gene>
<organism evidence="1">
    <name type="scientific">bioreactor metagenome</name>
    <dbReference type="NCBI Taxonomy" id="1076179"/>
    <lineage>
        <taxon>unclassified sequences</taxon>
        <taxon>metagenomes</taxon>
        <taxon>ecological metagenomes</taxon>
    </lineage>
</organism>
<protein>
    <submittedName>
        <fullName evidence="1">Uncharacterized protein</fullName>
    </submittedName>
</protein>
<comment type="caution">
    <text evidence="1">The sequence shown here is derived from an EMBL/GenBank/DDBJ whole genome shotgun (WGS) entry which is preliminary data.</text>
</comment>